<evidence type="ECO:0000259" key="2">
    <source>
        <dbReference type="SMART" id="SM00644"/>
    </source>
</evidence>
<organism evidence="4 5">
    <name type="scientific">Mesobaculum littorinae</name>
    <dbReference type="NCBI Taxonomy" id="2486419"/>
    <lineage>
        <taxon>Bacteria</taxon>
        <taxon>Pseudomonadati</taxon>
        <taxon>Pseudomonadota</taxon>
        <taxon>Alphaproteobacteria</taxon>
        <taxon>Rhodobacterales</taxon>
        <taxon>Roseobacteraceae</taxon>
        <taxon>Mesobaculum</taxon>
    </lineage>
</organism>
<gene>
    <name evidence="4" type="ORF">EKE94_03125</name>
</gene>
<dbReference type="InterPro" id="IPR036505">
    <property type="entry name" value="Amidase/PGRP_sf"/>
</dbReference>
<keyword evidence="4" id="KW-0378">Hydrolase</keyword>
<sequence>MRKITGIILHCTATRPEFMDGQTTATKADEIRRWHVEGNGWSDIGYHYLVDRDGTVATGRPIDRTGAHVRGHNTGTIGISLLGGHGSAETDAFAEHFTDRQDTALRTLLADLQDRFGAVPITGHNDYAAKACPGFNVARWLDKGPTAAPAPEAVDAATEATVYRWRLAEIRDTADRALAGA</sequence>
<comment type="caution">
    <text evidence="4">The sequence shown here is derived from an EMBL/GenBank/DDBJ whole genome shotgun (WGS) entry which is preliminary data.</text>
</comment>
<evidence type="ECO:0000313" key="5">
    <source>
        <dbReference type="Proteomes" id="UP000285908"/>
    </source>
</evidence>
<dbReference type="SMART" id="SM00644">
    <property type="entry name" value="Ami_2"/>
    <property type="match status" value="1"/>
</dbReference>
<name>A0A438ALR2_9RHOB</name>
<dbReference type="Proteomes" id="UP000285908">
    <property type="component" value="Unassembled WGS sequence"/>
</dbReference>
<evidence type="ECO:0000313" key="4">
    <source>
        <dbReference type="EMBL" id="RVV99688.1"/>
    </source>
</evidence>
<dbReference type="InterPro" id="IPR015510">
    <property type="entry name" value="PGRP"/>
</dbReference>
<dbReference type="InterPro" id="IPR002502">
    <property type="entry name" value="Amidase_domain"/>
</dbReference>
<dbReference type="GO" id="GO:0008270">
    <property type="term" value="F:zinc ion binding"/>
    <property type="evidence" value="ECO:0007669"/>
    <property type="project" value="InterPro"/>
</dbReference>
<dbReference type="PANTHER" id="PTHR11022">
    <property type="entry name" value="PEPTIDOGLYCAN RECOGNITION PROTEIN"/>
    <property type="match status" value="1"/>
</dbReference>
<dbReference type="GO" id="GO:0008745">
    <property type="term" value="F:N-acetylmuramoyl-L-alanine amidase activity"/>
    <property type="evidence" value="ECO:0007669"/>
    <property type="project" value="UniProtKB-EC"/>
</dbReference>
<dbReference type="InterPro" id="IPR006619">
    <property type="entry name" value="PGRP_domain_met/bac"/>
</dbReference>
<dbReference type="OrthoDB" id="8754850at2"/>
<keyword evidence="5" id="KW-1185">Reference proteome</keyword>
<accession>A0A438ALR2</accession>
<feature type="domain" description="Peptidoglycan recognition protein family" evidence="3">
    <location>
        <begin position="10"/>
        <end position="128"/>
    </location>
</feature>
<protein>
    <submittedName>
        <fullName evidence="4">Lysozyme</fullName>
        <ecNumber evidence="4">3.5.1.28</ecNumber>
    </submittedName>
</protein>
<dbReference type="EMBL" id="RQXX01000001">
    <property type="protein sequence ID" value="RVV99688.1"/>
    <property type="molecule type" value="Genomic_DNA"/>
</dbReference>
<dbReference type="GO" id="GO:0009253">
    <property type="term" value="P:peptidoglycan catabolic process"/>
    <property type="evidence" value="ECO:0007669"/>
    <property type="project" value="InterPro"/>
</dbReference>
<reference evidence="4 5" key="1">
    <citation type="submission" date="2018-11" db="EMBL/GenBank/DDBJ databases">
        <title>Mesobaculum littorinae gen. nov., sp. nov., isolated from Littorina scabra that represents a novel genus of the order Rhodobacteraceae.</title>
        <authorList>
            <person name="Li F."/>
        </authorList>
    </citation>
    <scope>NUCLEOTIDE SEQUENCE [LARGE SCALE GENOMIC DNA]</scope>
    <source>
        <strain evidence="4 5">M0103</strain>
    </source>
</reference>
<feature type="domain" description="N-acetylmuramoyl-L-alanine amidase" evidence="2">
    <location>
        <begin position="1"/>
        <end position="134"/>
    </location>
</feature>
<dbReference type="CDD" id="cd06583">
    <property type="entry name" value="PGRP"/>
    <property type="match status" value="1"/>
</dbReference>
<proteinExistence type="inferred from homology"/>
<dbReference type="Gene3D" id="3.40.80.10">
    <property type="entry name" value="Peptidoglycan recognition protein-like"/>
    <property type="match status" value="1"/>
</dbReference>
<dbReference type="AlphaFoldDB" id="A0A438ALR2"/>
<dbReference type="Pfam" id="PF01510">
    <property type="entry name" value="Amidase_2"/>
    <property type="match status" value="1"/>
</dbReference>
<dbReference type="PANTHER" id="PTHR11022:SF41">
    <property type="entry name" value="PEPTIDOGLYCAN-RECOGNITION PROTEIN LC-RELATED"/>
    <property type="match status" value="1"/>
</dbReference>
<dbReference type="SMART" id="SM00701">
    <property type="entry name" value="PGRP"/>
    <property type="match status" value="1"/>
</dbReference>
<dbReference type="EC" id="3.5.1.28" evidence="4"/>
<dbReference type="SUPFAM" id="SSF55846">
    <property type="entry name" value="N-acetylmuramoyl-L-alanine amidase-like"/>
    <property type="match status" value="1"/>
</dbReference>
<evidence type="ECO:0000259" key="3">
    <source>
        <dbReference type="SMART" id="SM00701"/>
    </source>
</evidence>
<evidence type="ECO:0000256" key="1">
    <source>
        <dbReference type="ARBA" id="ARBA00007553"/>
    </source>
</evidence>
<dbReference type="RefSeq" id="WP_127905131.1">
    <property type="nucleotide sequence ID" value="NZ_RQXX01000001.1"/>
</dbReference>
<comment type="similarity">
    <text evidence="1">Belongs to the N-acetylmuramoyl-L-alanine amidase 2 family.</text>
</comment>